<dbReference type="GO" id="GO:0004856">
    <property type="term" value="F:D-xylulokinase activity"/>
    <property type="evidence" value="ECO:0007669"/>
    <property type="project" value="TreeGrafter"/>
</dbReference>
<evidence type="ECO:0000313" key="6">
    <source>
        <dbReference type="Proteomes" id="UP000245207"/>
    </source>
</evidence>
<dbReference type="GO" id="GO:0005829">
    <property type="term" value="C:cytosol"/>
    <property type="evidence" value="ECO:0007669"/>
    <property type="project" value="TreeGrafter"/>
</dbReference>
<dbReference type="Gene3D" id="3.30.420.40">
    <property type="match status" value="2"/>
</dbReference>
<dbReference type="InterPro" id="IPR018485">
    <property type="entry name" value="FGGY_C"/>
</dbReference>
<evidence type="ECO:0000256" key="3">
    <source>
        <dbReference type="ARBA" id="ARBA00022777"/>
    </source>
</evidence>
<dbReference type="OrthoDB" id="1728974at2759"/>
<dbReference type="SUPFAM" id="SSF53067">
    <property type="entry name" value="Actin-like ATPase domain"/>
    <property type="match status" value="1"/>
</dbReference>
<dbReference type="InterPro" id="IPR043129">
    <property type="entry name" value="ATPase_NBD"/>
</dbReference>
<organism evidence="5 6">
    <name type="scientific">Artemisia annua</name>
    <name type="common">Sweet wormwood</name>
    <dbReference type="NCBI Taxonomy" id="35608"/>
    <lineage>
        <taxon>Eukaryota</taxon>
        <taxon>Viridiplantae</taxon>
        <taxon>Streptophyta</taxon>
        <taxon>Embryophyta</taxon>
        <taxon>Tracheophyta</taxon>
        <taxon>Spermatophyta</taxon>
        <taxon>Magnoliopsida</taxon>
        <taxon>eudicotyledons</taxon>
        <taxon>Gunneridae</taxon>
        <taxon>Pentapetalae</taxon>
        <taxon>asterids</taxon>
        <taxon>campanulids</taxon>
        <taxon>Asterales</taxon>
        <taxon>Asteraceae</taxon>
        <taxon>Asteroideae</taxon>
        <taxon>Anthemideae</taxon>
        <taxon>Artemisiinae</taxon>
        <taxon>Artemisia</taxon>
    </lineage>
</organism>
<sequence>MRLHAERFGMPSPSKRIIATGGASANLSLLSSIASIFGCNVYTVQRPDSASLGAALRAAHGWLCKSKGSFVPVSSMYKDKLEKTVFGLKLVATAEDDKLVAKYALLVKKRMEIEGRLVQKSRRW</sequence>
<dbReference type="EMBL" id="PKPP01003045">
    <property type="protein sequence ID" value="PWA71648.1"/>
    <property type="molecule type" value="Genomic_DNA"/>
</dbReference>
<dbReference type="Proteomes" id="UP000245207">
    <property type="component" value="Unassembled WGS sequence"/>
</dbReference>
<feature type="domain" description="Carbohydrate kinase FGGY C-terminal" evidence="4">
    <location>
        <begin position="12"/>
        <end position="62"/>
    </location>
</feature>
<evidence type="ECO:0000256" key="1">
    <source>
        <dbReference type="ARBA" id="ARBA00009156"/>
    </source>
</evidence>
<dbReference type="GO" id="GO:0005997">
    <property type="term" value="P:xylulose metabolic process"/>
    <property type="evidence" value="ECO:0007669"/>
    <property type="project" value="TreeGrafter"/>
</dbReference>
<evidence type="ECO:0000259" key="4">
    <source>
        <dbReference type="Pfam" id="PF02782"/>
    </source>
</evidence>
<reference evidence="5 6" key="1">
    <citation type="journal article" date="2018" name="Mol. Plant">
        <title>The genome of Artemisia annua provides insight into the evolution of Asteraceae family and artemisinin biosynthesis.</title>
        <authorList>
            <person name="Shen Q."/>
            <person name="Zhang L."/>
            <person name="Liao Z."/>
            <person name="Wang S."/>
            <person name="Yan T."/>
            <person name="Shi P."/>
            <person name="Liu M."/>
            <person name="Fu X."/>
            <person name="Pan Q."/>
            <person name="Wang Y."/>
            <person name="Lv Z."/>
            <person name="Lu X."/>
            <person name="Zhang F."/>
            <person name="Jiang W."/>
            <person name="Ma Y."/>
            <person name="Chen M."/>
            <person name="Hao X."/>
            <person name="Li L."/>
            <person name="Tang Y."/>
            <person name="Lv G."/>
            <person name="Zhou Y."/>
            <person name="Sun X."/>
            <person name="Brodelius P.E."/>
            <person name="Rose J.K.C."/>
            <person name="Tang K."/>
        </authorList>
    </citation>
    <scope>NUCLEOTIDE SEQUENCE [LARGE SCALE GENOMIC DNA]</scope>
    <source>
        <strain evidence="6">cv. Huhao1</strain>
        <tissue evidence="5">Leaf</tissue>
    </source>
</reference>
<keyword evidence="3 5" id="KW-0418">Kinase</keyword>
<protein>
    <submittedName>
        <fullName evidence="5">Xylulose kinase-2</fullName>
    </submittedName>
</protein>
<gene>
    <name evidence="5" type="ORF">CTI12_AA278490</name>
</gene>
<dbReference type="Pfam" id="PF02782">
    <property type="entry name" value="FGGY_C"/>
    <property type="match status" value="1"/>
</dbReference>
<keyword evidence="2" id="KW-0808">Transferase</keyword>
<comment type="similarity">
    <text evidence="1">Belongs to the FGGY kinase family.</text>
</comment>
<accession>A0A2U1NDT6</accession>
<dbReference type="STRING" id="35608.A0A2U1NDT6"/>
<dbReference type="AlphaFoldDB" id="A0A2U1NDT6"/>
<name>A0A2U1NDT6_ARTAN</name>
<keyword evidence="6" id="KW-1185">Reference proteome</keyword>
<comment type="caution">
    <text evidence="5">The sequence shown here is derived from an EMBL/GenBank/DDBJ whole genome shotgun (WGS) entry which is preliminary data.</text>
</comment>
<evidence type="ECO:0000313" key="5">
    <source>
        <dbReference type="EMBL" id="PWA71648.1"/>
    </source>
</evidence>
<proteinExistence type="inferred from homology"/>
<evidence type="ECO:0000256" key="2">
    <source>
        <dbReference type="ARBA" id="ARBA00022679"/>
    </source>
</evidence>
<dbReference type="PANTHER" id="PTHR10196">
    <property type="entry name" value="SUGAR KINASE"/>
    <property type="match status" value="1"/>
</dbReference>
<dbReference type="PANTHER" id="PTHR10196:SF57">
    <property type="entry name" value="XYLULOSE KINASE"/>
    <property type="match status" value="1"/>
</dbReference>